<organism evidence="3 4">
    <name type="scientific">Nocardioides albertanoniae</name>
    <dbReference type="NCBI Taxonomy" id="1175486"/>
    <lineage>
        <taxon>Bacteria</taxon>
        <taxon>Bacillati</taxon>
        <taxon>Actinomycetota</taxon>
        <taxon>Actinomycetes</taxon>
        <taxon>Propionibacteriales</taxon>
        <taxon>Nocardioidaceae</taxon>
        <taxon>Nocardioides</taxon>
    </lineage>
</organism>
<accession>A0A543A7I8</accession>
<dbReference type="InterPro" id="IPR025736">
    <property type="entry name" value="PucR_C-HTH_dom"/>
</dbReference>
<keyword evidence="4" id="KW-1185">Reference proteome</keyword>
<comment type="caution">
    <text evidence="3">The sequence shown here is derived from an EMBL/GenBank/DDBJ whole genome shotgun (WGS) entry which is preliminary data.</text>
</comment>
<dbReference type="Pfam" id="PF17853">
    <property type="entry name" value="GGDEF_2"/>
    <property type="match status" value="1"/>
</dbReference>
<sequence length="620" mass="66789">MTEQVRALAELVRADQSVTPEELREAAVGLEEETVRALLDVRARLDRLRARDRELSSLMASLRELVEVRDVQRLLQKLVDRAHELMGTDLTYLSEYDEATDELLVRANRGTISSNMRDLRVPAGIGLASKVVQTRTPQWTAAYDAAAFPHESEVTAAVEAEHMESILGVPLISSDRVLGVLFAADRSAHTFSSEQISLLTAFADQAAVILQSARLLAAERESAANAAAARAEAEQRASAMEGSASLHERLTRLVLEGEGSSAIARILAESLGRPVAIADRDLAPLATSDDRAAGWWSAGRLGPEVSGAIEKSRGTARWVDVGTDVLGVVAAMAGRTLLGVLLVGGDPLDEVQRRTVERGAQSHALVTMQRDAIADAEERVRGELVGDLVSGRQSWNGLRHRASQRGVNLAGSWTPVVTAGWKQQRWSLVRALSGLDSGWLVAQHDAGVVALVPGSPDSRQLADRVHARLALGGGTGLVLIGSTTRIEDIPGEVAELSTLSRMLPGIGVSDAAVMGQDYAPYLALFGPDGDRALAFARGLLDPLLAWDTSHRSDLVRTLDAFLTHNASVTRAAAALFVHPNTVKQRLERIDQLLPGWRRQEARFRLGIALQLHSLSRSDTP</sequence>
<dbReference type="AlphaFoldDB" id="A0A543A7I8"/>
<dbReference type="SMART" id="SM00065">
    <property type="entry name" value="GAF"/>
    <property type="match status" value="1"/>
</dbReference>
<dbReference type="Pfam" id="PF13185">
    <property type="entry name" value="GAF_2"/>
    <property type="match status" value="1"/>
</dbReference>
<dbReference type="Gene3D" id="1.10.10.2840">
    <property type="entry name" value="PucR C-terminal helix-turn-helix domain"/>
    <property type="match status" value="1"/>
</dbReference>
<dbReference type="RefSeq" id="WP_141780543.1">
    <property type="nucleotide sequence ID" value="NZ_VFOV01000001.1"/>
</dbReference>
<dbReference type="InterPro" id="IPR051448">
    <property type="entry name" value="CdaR-like_regulators"/>
</dbReference>
<evidence type="ECO:0000259" key="2">
    <source>
        <dbReference type="SMART" id="SM00065"/>
    </source>
</evidence>
<dbReference type="Gene3D" id="3.30.450.40">
    <property type="match status" value="1"/>
</dbReference>
<reference evidence="3 4" key="1">
    <citation type="submission" date="2019-06" db="EMBL/GenBank/DDBJ databases">
        <title>Sequencing the genomes of 1000 actinobacteria strains.</title>
        <authorList>
            <person name="Klenk H.-P."/>
        </authorList>
    </citation>
    <scope>NUCLEOTIDE SEQUENCE [LARGE SCALE GENOMIC DNA]</scope>
    <source>
        <strain evidence="3 4">DSM 25218</strain>
    </source>
</reference>
<dbReference type="InterPro" id="IPR042070">
    <property type="entry name" value="PucR_C-HTH_sf"/>
</dbReference>
<dbReference type="OrthoDB" id="8026818at2"/>
<dbReference type="PANTHER" id="PTHR33744:SF1">
    <property type="entry name" value="DNA-BINDING TRANSCRIPTIONAL ACTIVATOR ADER"/>
    <property type="match status" value="1"/>
</dbReference>
<dbReference type="InterPro" id="IPR041522">
    <property type="entry name" value="CdaR_GGDEF"/>
</dbReference>
<feature type="domain" description="GAF" evidence="2">
    <location>
        <begin position="70"/>
        <end position="220"/>
    </location>
</feature>
<gene>
    <name evidence="3" type="ORF">FB381_2456</name>
</gene>
<name>A0A543A7I8_9ACTN</name>
<protein>
    <submittedName>
        <fullName evidence="3">GAF domain-containing protein</fullName>
    </submittedName>
</protein>
<comment type="similarity">
    <text evidence="1">Belongs to the CdaR family.</text>
</comment>
<dbReference type="Pfam" id="PF13556">
    <property type="entry name" value="HTH_30"/>
    <property type="match status" value="1"/>
</dbReference>
<evidence type="ECO:0000313" key="3">
    <source>
        <dbReference type="EMBL" id="TQL68565.1"/>
    </source>
</evidence>
<dbReference type="Proteomes" id="UP000320209">
    <property type="component" value="Unassembled WGS sequence"/>
</dbReference>
<dbReference type="InterPro" id="IPR029016">
    <property type="entry name" value="GAF-like_dom_sf"/>
</dbReference>
<evidence type="ECO:0000256" key="1">
    <source>
        <dbReference type="ARBA" id="ARBA00006754"/>
    </source>
</evidence>
<dbReference type="InterPro" id="IPR003018">
    <property type="entry name" value="GAF"/>
</dbReference>
<evidence type="ECO:0000313" key="4">
    <source>
        <dbReference type="Proteomes" id="UP000320209"/>
    </source>
</evidence>
<dbReference type="SUPFAM" id="SSF55781">
    <property type="entry name" value="GAF domain-like"/>
    <property type="match status" value="1"/>
</dbReference>
<dbReference type="EMBL" id="VFOV01000001">
    <property type="protein sequence ID" value="TQL68565.1"/>
    <property type="molecule type" value="Genomic_DNA"/>
</dbReference>
<dbReference type="PANTHER" id="PTHR33744">
    <property type="entry name" value="CARBOHYDRATE DIACID REGULATOR"/>
    <property type="match status" value="1"/>
</dbReference>
<proteinExistence type="inferred from homology"/>